<evidence type="ECO:0000256" key="1">
    <source>
        <dbReference type="SAM" id="MobiDB-lite"/>
    </source>
</evidence>
<dbReference type="HOGENOM" id="CLU_2637898_0_0_1"/>
<protein>
    <submittedName>
        <fullName evidence="2">Uncharacterized protein</fullName>
    </submittedName>
</protein>
<feature type="region of interest" description="Disordered" evidence="1">
    <location>
        <begin position="1"/>
        <end position="21"/>
    </location>
</feature>
<evidence type="ECO:0000313" key="2">
    <source>
        <dbReference type="EMBL" id="EFW21276.1"/>
    </source>
</evidence>
<keyword evidence="3" id="KW-1185">Reference proteome</keyword>
<reference evidence="3" key="1">
    <citation type="journal article" date="2010" name="Genome Res.">
        <title>Population genomic sequencing of Coccidioides fungi reveals recent hybridization and transposon control.</title>
        <authorList>
            <person name="Neafsey D.E."/>
            <person name="Barker B.M."/>
            <person name="Sharpton T.J."/>
            <person name="Stajich J.E."/>
            <person name="Park D.J."/>
            <person name="Whiston E."/>
            <person name="Hung C.-Y."/>
            <person name="McMahan C."/>
            <person name="White J."/>
            <person name="Sykes S."/>
            <person name="Heiman D."/>
            <person name="Young S."/>
            <person name="Zeng Q."/>
            <person name="Abouelleil A."/>
            <person name="Aftuck L."/>
            <person name="Bessette D."/>
            <person name="Brown A."/>
            <person name="FitzGerald M."/>
            <person name="Lui A."/>
            <person name="Macdonald J.P."/>
            <person name="Priest M."/>
            <person name="Orbach M.J."/>
            <person name="Galgiani J.N."/>
            <person name="Kirkland T.N."/>
            <person name="Cole G.T."/>
            <person name="Birren B.W."/>
            <person name="Henn M.R."/>
            <person name="Taylor J.W."/>
            <person name="Rounsley S.D."/>
        </authorList>
    </citation>
    <scope>NUCLEOTIDE SEQUENCE [LARGE SCALE GENOMIC DNA]</scope>
    <source>
        <strain evidence="3">RMSCC 757 / Silveira</strain>
    </source>
</reference>
<organism evidence="3">
    <name type="scientific">Coccidioides posadasii (strain RMSCC 757 / Silveira)</name>
    <name type="common">Valley fever fungus</name>
    <dbReference type="NCBI Taxonomy" id="443226"/>
    <lineage>
        <taxon>Eukaryota</taxon>
        <taxon>Fungi</taxon>
        <taxon>Dikarya</taxon>
        <taxon>Ascomycota</taxon>
        <taxon>Pezizomycotina</taxon>
        <taxon>Eurotiomycetes</taxon>
        <taxon>Eurotiomycetidae</taxon>
        <taxon>Onygenales</taxon>
        <taxon>Onygenaceae</taxon>
        <taxon>Coccidioides</taxon>
    </lineage>
</organism>
<dbReference type="AlphaFoldDB" id="E9CVD8"/>
<proteinExistence type="predicted"/>
<sequence length="77" mass="8054">MLNLNSTALSSGMPDANIGAHLPQEPLTLTANMFTPTALARHPTPPRRLCPRIIPVPGGDHPPANSDGGDTCKTTND</sequence>
<dbReference type="VEuPathDB" id="FungiDB:CPSG_01433"/>
<feature type="region of interest" description="Disordered" evidence="1">
    <location>
        <begin position="38"/>
        <end position="77"/>
    </location>
</feature>
<dbReference type="EMBL" id="GL636487">
    <property type="protein sequence ID" value="EFW21276.1"/>
    <property type="molecule type" value="Genomic_DNA"/>
</dbReference>
<dbReference type="Proteomes" id="UP000002497">
    <property type="component" value="Unassembled WGS sequence"/>
</dbReference>
<evidence type="ECO:0000313" key="3">
    <source>
        <dbReference type="Proteomes" id="UP000002497"/>
    </source>
</evidence>
<reference evidence="3" key="2">
    <citation type="submission" date="2010-03" db="EMBL/GenBank/DDBJ databases">
        <title>The genome sequence of Coccidioides posadasii strain Silveira.</title>
        <authorList>
            <consortium name="The Broad Institute Genome Sequencing Center for Infectious Disease"/>
            <person name="Neafsey D."/>
            <person name="Orbach M."/>
            <person name="Henn M.R."/>
            <person name="Cole G.T."/>
            <person name="Galgiani J."/>
            <person name="Gardner M.J."/>
            <person name="Kirkland T.N."/>
            <person name="Taylor J.W."/>
            <person name="Young S.K."/>
            <person name="Zeng Q."/>
            <person name="Koehrsen M."/>
            <person name="Alvarado L."/>
            <person name="Berlin A."/>
            <person name="Borenstein D."/>
            <person name="Chapman S.B."/>
            <person name="Chen Z."/>
            <person name="Engels R."/>
            <person name="Freedman E."/>
            <person name="Gellesch M."/>
            <person name="Goldberg J."/>
            <person name="Griggs A."/>
            <person name="Gujja S."/>
            <person name="Heilman E."/>
            <person name="Heiman D."/>
            <person name="Howarth C."/>
            <person name="Jen D."/>
            <person name="Larson L."/>
            <person name="Mehta T."/>
            <person name="Neiman D."/>
            <person name="Park D."/>
            <person name="Pearson M."/>
            <person name="Richards J."/>
            <person name="Roberts A."/>
            <person name="Saif S."/>
            <person name="Shea T."/>
            <person name="Shenoy N."/>
            <person name="Sisk P."/>
            <person name="Stolte C."/>
            <person name="Sykes S."/>
            <person name="Walk T."/>
            <person name="White J."/>
            <person name="Yandava C."/>
            <person name="Haas B."/>
            <person name="Nusbaum C."/>
            <person name="Birren B."/>
        </authorList>
    </citation>
    <scope>NUCLEOTIDE SEQUENCE [LARGE SCALE GENOMIC DNA]</scope>
    <source>
        <strain evidence="3">RMSCC 757 / Silveira</strain>
    </source>
</reference>
<feature type="compositionally biased region" description="Polar residues" evidence="1">
    <location>
        <begin position="1"/>
        <end position="10"/>
    </location>
</feature>
<name>E9CVD8_COCPS</name>
<accession>E9CVD8</accession>
<gene>
    <name evidence="2" type="ORF">CPSG_01433</name>
</gene>